<dbReference type="PROSITE" id="PS00463">
    <property type="entry name" value="ZN2_CY6_FUNGAL_1"/>
    <property type="match status" value="1"/>
</dbReference>
<dbReference type="GO" id="GO:0005634">
    <property type="term" value="C:nucleus"/>
    <property type="evidence" value="ECO:0007669"/>
    <property type="project" value="UniProtKB-SubCell"/>
</dbReference>
<dbReference type="PROSITE" id="PS50048">
    <property type="entry name" value="ZN2_CY6_FUNGAL_2"/>
    <property type="match status" value="1"/>
</dbReference>
<evidence type="ECO:0000313" key="10">
    <source>
        <dbReference type="EMBL" id="GMM33028.1"/>
    </source>
</evidence>
<dbReference type="InterPro" id="IPR051615">
    <property type="entry name" value="Transcr_Regulatory_Elem"/>
</dbReference>
<dbReference type="GO" id="GO:0000981">
    <property type="term" value="F:DNA-binding transcription factor activity, RNA polymerase II-specific"/>
    <property type="evidence" value="ECO:0007669"/>
    <property type="project" value="InterPro"/>
</dbReference>
<dbReference type="AlphaFoldDB" id="A0AAV5QFQ9"/>
<evidence type="ECO:0000256" key="7">
    <source>
        <dbReference type="ARBA" id="ARBA00023242"/>
    </source>
</evidence>
<feature type="domain" description="Zn(2)-C6 fungal-type" evidence="9">
    <location>
        <begin position="16"/>
        <end position="47"/>
    </location>
</feature>
<evidence type="ECO:0000256" key="8">
    <source>
        <dbReference type="SAM" id="MobiDB-lite"/>
    </source>
</evidence>
<evidence type="ECO:0000256" key="3">
    <source>
        <dbReference type="ARBA" id="ARBA00022833"/>
    </source>
</evidence>
<keyword evidence="11" id="KW-1185">Reference proteome</keyword>
<feature type="region of interest" description="Disordered" evidence="8">
    <location>
        <begin position="697"/>
        <end position="722"/>
    </location>
</feature>
<protein>
    <submittedName>
        <fullName evidence="10">Tea1 protein</fullName>
    </submittedName>
</protein>
<reference evidence="10 11" key="1">
    <citation type="journal article" date="2023" name="Elife">
        <title>Identification of key yeast species and microbe-microbe interactions impacting larval growth of Drosophila in the wild.</title>
        <authorList>
            <person name="Mure A."/>
            <person name="Sugiura Y."/>
            <person name="Maeda R."/>
            <person name="Honda K."/>
            <person name="Sakurai N."/>
            <person name="Takahashi Y."/>
            <person name="Watada M."/>
            <person name="Katoh T."/>
            <person name="Gotoh A."/>
            <person name="Gotoh Y."/>
            <person name="Taniguchi I."/>
            <person name="Nakamura K."/>
            <person name="Hayashi T."/>
            <person name="Katayama T."/>
            <person name="Uemura T."/>
            <person name="Hattori Y."/>
        </authorList>
    </citation>
    <scope>NUCLEOTIDE SEQUENCE [LARGE SCALE GENOMIC DNA]</scope>
    <source>
        <strain evidence="10 11">SC-9</strain>
    </source>
</reference>
<comment type="subcellular location">
    <subcellularLocation>
        <location evidence="1">Nucleus</location>
    </subcellularLocation>
</comment>
<comment type="caution">
    <text evidence="10">The sequence shown here is derived from an EMBL/GenBank/DDBJ whole genome shotgun (WGS) entry which is preliminary data.</text>
</comment>
<organism evidence="10 11">
    <name type="scientific">Saccharomycopsis crataegensis</name>
    <dbReference type="NCBI Taxonomy" id="43959"/>
    <lineage>
        <taxon>Eukaryota</taxon>
        <taxon>Fungi</taxon>
        <taxon>Dikarya</taxon>
        <taxon>Ascomycota</taxon>
        <taxon>Saccharomycotina</taxon>
        <taxon>Saccharomycetes</taxon>
        <taxon>Saccharomycopsidaceae</taxon>
        <taxon>Saccharomycopsis</taxon>
    </lineage>
</organism>
<evidence type="ECO:0000256" key="5">
    <source>
        <dbReference type="ARBA" id="ARBA00023125"/>
    </source>
</evidence>
<dbReference type="Proteomes" id="UP001360560">
    <property type="component" value="Unassembled WGS sequence"/>
</dbReference>
<dbReference type="RefSeq" id="XP_064850028.1">
    <property type="nucleotide sequence ID" value="XM_064993956.1"/>
</dbReference>
<dbReference type="GO" id="GO:0006351">
    <property type="term" value="P:DNA-templated transcription"/>
    <property type="evidence" value="ECO:0007669"/>
    <property type="project" value="InterPro"/>
</dbReference>
<evidence type="ECO:0000256" key="2">
    <source>
        <dbReference type="ARBA" id="ARBA00022723"/>
    </source>
</evidence>
<keyword evidence="6" id="KW-0804">Transcription</keyword>
<dbReference type="InterPro" id="IPR036864">
    <property type="entry name" value="Zn2-C6_fun-type_DNA-bd_sf"/>
</dbReference>
<evidence type="ECO:0000256" key="1">
    <source>
        <dbReference type="ARBA" id="ARBA00004123"/>
    </source>
</evidence>
<dbReference type="SUPFAM" id="SSF57701">
    <property type="entry name" value="Zn2/Cys6 DNA-binding domain"/>
    <property type="match status" value="1"/>
</dbReference>
<feature type="compositionally biased region" description="Polar residues" evidence="8">
    <location>
        <begin position="701"/>
        <end position="722"/>
    </location>
</feature>
<dbReference type="Pfam" id="PF04082">
    <property type="entry name" value="Fungal_trans"/>
    <property type="match status" value="1"/>
</dbReference>
<evidence type="ECO:0000313" key="11">
    <source>
        <dbReference type="Proteomes" id="UP001360560"/>
    </source>
</evidence>
<dbReference type="SMART" id="SM00906">
    <property type="entry name" value="Fungal_trans"/>
    <property type="match status" value="1"/>
</dbReference>
<dbReference type="Pfam" id="PF00172">
    <property type="entry name" value="Zn_clus"/>
    <property type="match status" value="1"/>
</dbReference>
<dbReference type="Gene3D" id="4.10.240.10">
    <property type="entry name" value="Zn(2)-C6 fungal-type DNA-binding domain"/>
    <property type="match status" value="1"/>
</dbReference>
<dbReference type="CDD" id="cd00067">
    <property type="entry name" value="GAL4"/>
    <property type="match status" value="1"/>
</dbReference>
<dbReference type="GO" id="GO:0003677">
    <property type="term" value="F:DNA binding"/>
    <property type="evidence" value="ECO:0007669"/>
    <property type="project" value="UniProtKB-KW"/>
</dbReference>
<evidence type="ECO:0000256" key="6">
    <source>
        <dbReference type="ARBA" id="ARBA00023163"/>
    </source>
</evidence>
<keyword evidence="5" id="KW-0238">DNA-binding</keyword>
<gene>
    <name evidence="10" type="ORF">DASC09_003530</name>
</gene>
<keyword evidence="7" id="KW-0539">Nucleus</keyword>
<feature type="region of interest" description="Disordered" evidence="8">
    <location>
        <begin position="107"/>
        <end position="131"/>
    </location>
</feature>
<dbReference type="PANTHER" id="PTHR31313:SF81">
    <property type="entry name" value="TY1 ENHANCER ACTIVATOR"/>
    <property type="match status" value="1"/>
</dbReference>
<dbReference type="CDD" id="cd12148">
    <property type="entry name" value="fungal_TF_MHR"/>
    <property type="match status" value="1"/>
</dbReference>
<name>A0AAV5QFQ9_9ASCO</name>
<dbReference type="InterPro" id="IPR001138">
    <property type="entry name" value="Zn2Cys6_DnaBD"/>
</dbReference>
<keyword evidence="2" id="KW-0479">Metal-binding</keyword>
<keyword evidence="4" id="KW-0805">Transcription regulation</keyword>
<proteinExistence type="predicted"/>
<keyword evidence="3" id="KW-0862">Zinc</keyword>
<feature type="compositionally biased region" description="Low complexity" evidence="8">
    <location>
        <begin position="154"/>
        <end position="170"/>
    </location>
</feature>
<feature type="region of interest" description="Disordered" evidence="8">
    <location>
        <begin position="152"/>
        <end position="181"/>
    </location>
</feature>
<evidence type="ECO:0000256" key="4">
    <source>
        <dbReference type="ARBA" id="ARBA00023015"/>
    </source>
</evidence>
<feature type="compositionally biased region" description="Basic and acidic residues" evidence="8">
    <location>
        <begin position="107"/>
        <end position="117"/>
    </location>
</feature>
<sequence length="759" mass="86422">MEPKSPIASKKKSFLACISCRSKKVKCNILSQFPCASCSKLGLKCVRSTIDKRKERTESEYIKQLERKVKLFEEENLRISTQLDGIATVLKDLSNLKDPIVQEPIKNKDNIPIHDNDNNDNNNSNRNSNDNLIYQHTNNAYVKNTINNNSDGISSLLDQSQSQQTHSSSDNTVNFHERYPTPNDLKKIENKSISVYGPTSVFDSVSLVKSGNSQEMEEIFMLNRNPVIVECIKQFFSWQYPDIHVFIFREAFLLDFYHAKPNSSYCSKELVFAICSIGSLLSENPNIAAKSMDYYEQARAWCFAKYNKPSITLLQSLLVLGLYDIYNGRNDSGWILTGIGMRIGYNIGFQLSPKSWYLDDDPGPKSEFSIEIRSRIFWGTYLVDHLIGLLLGRPSSLKMNDTTMSETIALPDIEWIDEYSFHYKDLKPEILLICDPLISVVKLMDITENMLNDIFNDRQDKTTKNYEIPEKLLLLGKYNLKISQWRNSLPDTVAWNVHDLEIIGSDPTKLTFKLLYYIVVLCLNRPFLNVGGTKQNSNSLLTDSALICETAINDLSVAVRKFTTVHGYSKCSILIIYCCVISISVMLLSHGSTIARSIREKGVFRYKFLLFMATLKSCARIWGLSDKSYKMVKAKLLQDFSVDVDKELEIFDFSQQSHGEIMTAPEQSSDDHTTNFGIRNDVLFGASQPYFGCVEDRNRMEGNNTHDPNPNPLQGFSETNIDNAGDSFGGPPIFMNSTVFSSWEPLFPDYIFDNFNYKS</sequence>
<dbReference type="EMBL" id="BTFZ01000001">
    <property type="protein sequence ID" value="GMM33028.1"/>
    <property type="molecule type" value="Genomic_DNA"/>
</dbReference>
<dbReference type="InterPro" id="IPR007219">
    <property type="entry name" value="XnlR_reg_dom"/>
</dbReference>
<dbReference type="GeneID" id="90071007"/>
<dbReference type="GO" id="GO:0008270">
    <property type="term" value="F:zinc ion binding"/>
    <property type="evidence" value="ECO:0007669"/>
    <property type="project" value="InterPro"/>
</dbReference>
<accession>A0AAV5QFQ9</accession>
<dbReference type="PANTHER" id="PTHR31313">
    <property type="entry name" value="TY1 ENHANCER ACTIVATOR"/>
    <property type="match status" value="1"/>
</dbReference>
<dbReference type="SMART" id="SM00066">
    <property type="entry name" value="GAL4"/>
    <property type="match status" value="1"/>
</dbReference>
<feature type="compositionally biased region" description="Low complexity" evidence="8">
    <location>
        <begin position="119"/>
        <end position="131"/>
    </location>
</feature>
<evidence type="ECO:0000259" key="9">
    <source>
        <dbReference type="PROSITE" id="PS50048"/>
    </source>
</evidence>